<reference evidence="2 3" key="1">
    <citation type="journal article" date="2007" name="Nature">
        <title>Evolution of genes and genomes on the Drosophila phylogeny.</title>
        <authorList>
            <consortium name="Drosophila 12 Genomes Consortium"/>
            <person name="Clark A.G."/>
            <person name="Eisen M.B."/>
            <person name="Smith D.R."/>
            <person name="Bergman C.M."/>
            <person name="Oliver B."/>
            <person name="Markow T.A."/>
            <person name="Kaufman T.C."/>
            <person name="Kellis M."/>
            <person name="Gelbart W."/>
            <person name="Iyer V.N."/>
            <person name="Pollard D.A."/>
            <person name="Sackton T.B."/>
            <person name="Larracuente A.M."/>
            <person name="Singh N.D."/>
            <person name="Abad J.P."/>
            <person name="Abt D.N."/>
            <person name="Adryan B."/>
            <person name="Aguade M."/>
            <person name="Akashi H."/>
            <person name="Anderson W.W."/>
            <person name="Aquadro C.F."/>
            <person name="Ardell D.H."/>
            <person name="Arguello R."/>
            <person name="Artieri C.G."/>
            <person name="Barbash D.A."/>
            <person name="Barker D."/>
            <person name="Barsanti P."/>
            <person name="Batterham P."/>
            <person name="Batzoglou S."/>
            <person name="Begun D."/>
            <person name="Bhutkar A."/>
            <person name="Blanco E."/>
            <person name="Bosak S.A."/>
            <person name="Bradley R.K."/>
            <person name="Brand A.D."/>
            <person name="Brent M.R."/>
            <person name="Brooks A.N."/>
            <person name="Brown R.H."/>
            <person name="Butlin R.K."/>
            <person name="Caggese C."/>
            <person name="Calvi B.R."/>
            <person name="Bernardo de Carvalho A."/>
            <person name="Caspi A."/>
            <person name="Castrezana S."/>
            <person name="Celniker S.E."/>
            <person name="Chang J.L."/>
            <person name="Chapple C."/>
            <person name="Chatterji S."/>
            <person name="Chinwalla A."/>
            <person name="Civetta A."/>
            <person name="Clifton S.W."/>
            <person name="Comeron J.M."/>
            <person name="Costello J.C."/>
            <person name="Coyne J.A."/>
            <person name="Daub J."/>
            <person name="David R.G."/>
            <person name="Delcher A.L."/>
            <person name="Delehaunty K."/>
            <person name="Do C.B."/>
            <person name="Ebling H."/>
            <person name="Edwards K."/>
            <person name="Eickbush T."/>
            <person name="Evans J.D."/>
            <person name="Filipski A."/>
            <person name="Findeiss S."/>
            <person name="Freyhult E."/>
            <person name="Fulton L."/>
            <person name="Fulton R."/>
            <person name="Garcia A.C."/>
            <person name="Gardiner A."/>
            <person name="Garfield D.A."/>
            <person name="Garvin B.E."/>
            <person name="Gibson G."/>
            <person name="Gilbert D."/>
            <person name="Gnerre S."/>
            <person name="Godfrey J."/>
            <person name="Good R."/>
            <person name="Gotea V."/>
            <person name="Gravely B."/>
            <person name="Greenberg A.J."/>
            <person name="Griffiths-Jones S."/>
            <person name="Gross S."/>
            <person name="Guigo R."/>
            <person name="Gustafson E.A."/>
            <person name="Haerty W."/>
            <person name="Hahn M.W."/>
            <person name="Halligan D.L."/>
            <person name="Halpern A.L."/>
            <person name="Halter G.M."/>
            <person name="Han M.V."/>
            <person name="Heger A."/>
            <person name="Hillier L."/>
            <person name="Hinrichs A.S."/>
            <person name="Holmes I."/>
            <person name="Hoskins R.A."/>
            <person name="Hubisz M.J."/>
            <person name="Hultmark D."/>
            <person name="Huntley M.A."/>
            <person name="Jaffe D.B."/>
            <person name="Jagadeeshan S."/>
            <person name="Jeck W.R."/>
            <person name="Johnson J."/>
            <person name="Jones C.D."/>
            <person name="Jordan W.C."/>
            <person name="Karpen G.H."/>
            <person name="Kataoka E."/>
            <person name="Keightley P.D."/>
            <person name="Kheradpour P."/>
            <person name="Kirkness E.F."/>
            <person name="Koerich L.B."/>
            <person name="Kristiansen K."/>
            <person name="Kudrna D."/>
            <person name="Kulathinal R.J."/>
            <person name="Kumar S."/>
            <person name="Kwok R."/>
            <person name="Lander E."/>
            <person name="Langley C.H."/>
            <person name="Lapoint R."/>
            <person name="Lazzaro B.P."/>
            <person name="Lee S.J."/>
            <person name="Levesque L."/>
            <person name="Li R."/>
            <person name="Lin C.F."/>
            <person name="Lin M.F."/>
            <person name="Lindblad-Toh K."/>
            <person name="Llopart A."/>
            <person name="Long M."/>
            <person name="Low L."/>
            <person name="Lozovsky E."/>
            <person name="Lu J."/>
            <person name="Luo M."/>
            <person name="Machado C.A."/>
            <person name="Makalowski W."/>
            <person name="Marzo M."/>
            <person name="Matsuda M."/>
            <person name="Matzkin L."/>
            <person name="McAllister B."/>
            <person name="McBride C.S."/>
            <person name="McKernan B."/>
            <person name="McKernan K."/>
            <person name="Mendez-Lago M."/>
            <person name="Minx P."/>
            <person name="Mollenhauer M.U."/>
            <person name="Montooth K."/>
            <person name="Mount S.M."/>
            <person name="Mu X."/>
            <person name="Myers E."/>
            <person name="Negre B."/>
            <person name="Newfeld S."/>
            <person name="Nielsen R."/>
            <person name="Noor M.A."/>
            <person name="O'Grady P."/>
            <person name="Pachter L."/>
            <person name="Papaceit M."/>
            <person name="Parisi M.J."/>
            <person name="Parisi M."/>
            <person name="Parts L."/>
            <person name="Pedersen J.S."/>
            <person name="Pesole G."/>
            <person name="Phillippy A.M."/>
            <person name="Ponting C.P."/>
            <person name="Pop M."/>
            <person name="Porcelli D."/>
            <person name="Powell J.R."/>
            <person name="Prohaska S."/>
            <person name="Pruitt K."/>
            <person name="Puig M."/>
            <person name="Quesneville H."/>
            <person name="Ram K.R."/>
            <person name="Rand D."/>
            <person name="Rasmussen M.D."/>
            <person name="Reed L.K."/>
            <person name="Reenan R."/>
            <person name="Reily A."/>
            <person name="Remington K.A."/>
            <person name="Rieger T.T."/>
            <person name="Ritchie M.G."/>
            <person name="Robin C."/>
            <person name="Rogers Y.H."/>
            <person name="Rohde C."/>
            <person name="Rozas J."/>
            <person name="Rubenfield M.J."/>
            <person name="Ruiz A."/>
            <person name="Russo S."/>
            <person name="Salzberg S.L."/>
            <person name="Sanchez-Gracia A."/>
            <person name="Saranga D.J."/>
            <person name="Sato H."/>
            <person name="Schaeffer S.W."/>
            <person name="Schatz M.C."/>
            <person name="Schlenke T."/>
            <person name="Schwartz R."/>
            <person name="Segarra C."/>
            <person name="Singh R.S."/>
            <person name="Sirot L."/>
            <person name="Sirota M."/>
            <person name="Sisneros N.B."/>
            <person name="Smith C.D."/>
            <person name="Smith T.F."/>
            <person name="Spieth J."/>
            <person name="Stage D.E."/>
            <person name="Stark A."/>
            <person name="Stephan W."/>
            <person name="Strausberg R.L."/>
            <person name="Strempel S."/>
            <person name="Sturgill D."/>
            <person name="Sutton G."/>
            <person name="Sutton G.G."/>
            <person name="Tao W."/>
            <person name="Teichmann S."/>
            <person name="Tobari Y.N."/>
            <person name="Tomimura Y."/>
            <person name="Tsolas J.M."/>
            <person name="Valente V.L."/>
            <person name="Venter E."/>
            <person name="Venter J.C."/>
            <person name="Vicario S."/>
            <person name="Vieira F.G."/>
            <person name="Vilella A.J."/>
            <person name="Villasante A."/>
            <person name="Walenz B."/>
            <person name="Wang J."/>
            <person name="Wasserman M."/>
            <person name="Watts T."/>
            <person name="Wilson D."/>
            <person name="Wilson R.K."/>
            <person name="Wing R.A."/>
            <person name="Wolfner M.F."/>
            <person name="Wong A."/>
            <person name="Wong G.K."/>
            <person name="Wu C.I."/>
            <person name="Wu G."/>
            <person name="Yamamoto D."/>
            <person name="Yang H.P."/>
            <person name="Yang S.P."/>
            <person name="Yorke J.A."/>
            <person name="Yoshida K."/>
            <person name="Zdobnov E."/>
            <person name="Zhang P."/>
            <person name="Zhang Y."/>
            <person name="Zimin A.V."/>
            <person name="Baldwin J."/>
            <person name="Abdouelleil A."/>
            <person name="Abdulkadir J."/>
            <person name="Abebe A."/>
            <person name="Abera B."/>
            <person name="Abreu J."/>
            <person name="Acer S.C."/>
            <person name="Aftuck L."/>
            <person name="Alexander A."/>
            <person name="An P."/>
            <person name="Anderson E."/>
            <person name="Anderson S."/>
            <person name="Arachi H."/>
            <person name="Azer M."/>
            <person name="Bachantsang P."/>
            <person name="Barry A."/>
            <person name="Bayul T."/>
            <person name="Berlin A."/>
            <person name="Bessette D."/>
            <person name="Bloom T."/>
            <person name="Blye J."/>
            <person name="Boguslavskiy L."/>
            <person name="Bonnet C."/>
            <person name="Boukhgalter B."/>
            <person name="Bourzgui I."/>
            <person name="Brown A."/>
            <person name="Cahill P."/>
            <person name="Channer S."/>
            <person name="Cheshatsang Y."/>
            <person name="Chuda L."/>
            <person name="Citroen M."/>
            <person name="Collymore A."/>
            <person name="Cooke P."/>
            <person name="Costello M."/>
            <person name="D'Aco K."/>
            <person name="Daza R."/>
            <person name="De Haan G."/>
            <person name="DeGray S."/>
            <person name="DeMaso C."/>
            <person name="Dhargay N."/>
            <person name="Dooley K."/>
            <person name="Dooley E."/>
            <person name="Doricent M."/>
            <person name="Dorje P."/>
            <person name="Dorjee K."/>
            <person name="Dupes A."/>
            <person name="Elong R."/>
            <person name="Falk J."/>
            <person name="Farina A."/>
            <person name="Faro S."/>
            <person name="Ferguson D."/>
            <person name="Fisher S."/>
            <person name="Foley C.D."/>
            <person name="Franke A."/>
            <person name="Friedrich D."/>
            <person name="Gadbois L."/>
            <person name="Gearin G."/>
            <person name="Gearin C.R."/>
            <person name="Giannoukos G."/>
            <person name="Goode T."/>
            <person name="Graham J."/>
            <person name="Grandbois E."/>
            <person name="Grewal S."/>
            <person name="Gyaltsen K."/>
            <person name="Hafez N."/>
            <person name="Hagos B."/>
            <person name="Hall J."/>
            <person name="Henson C."/>
            <person name="Hollinger A."/>
            <person name="Honan T."/>
            <person name="Huard M.D."/>
            <person name="Hughes L."/>
            <person name="Hurhula B."/>
            <person name="Husby M.E."/>
            <person name="Kamat A."/>
            <person name="Kanga B."/>
            <person name="Kashin S."/>
            <person name="Khazanovich D."/>
            <person name="Kisner P."/>
            <person name="Lance K."/>
            <person name="Lara M."/>
            <person name="Lee W."/>
            <person name="Lennon N."/>
            <person name="Letendre F."/>
            <person name="LeVine R."/>
            <person name="Lipovsky A."/>
            <person name="Liu X."/>
            <person name="Liu J."/>
            <person name="Liu S."/>
            <person name="Lokyitsang T."/>
            <person name="Lokyitsang Y."/>
            <person name="Lubonja R."/>
            <person name="Lui A."/>
            <person name="MacDonald P."/>
            <person name="Magnisalis V."/>
            <person name="Maru K."/>
            <person name="Matthews C."/>
            <person name="McCusker W."/>
            <person name="McDonough S."/>
            <person name="Mehta T."/>
            <person name="Meldrim J."/>
            <person name="Meneus L."/>
            <person name="Mihai O."/>
            <person name="Mihalev A."/>
            <person name="Mihova T."/>
            <person name="Mittelman R."/>
            <person name="Mlenga V."/>
            <person name="Montmayeur A."/>
            <person name="Mulrain L."/>
            <person name="Navidi A."/>
            <person name="Naylor J."/>
            <person name="Negash T."/>
            <person name="Nguyen T."/>
            <person name="Nguyen N."/>
            <person name="Nicol R."/>
            <person name="Norbu C."/>
            <person name="Norbu N."/>
            <person name="Novod N."/>
            <person name="O'Neill B."/>
            <person name="Osman S."/>
            <person name="Markiewicz E."/>
            <person name="Oyono O.L."/>
            <person name="Patti C."/>
            <person name="Phunkhang P."/>
            <person name="Pierre F."/>
            <person name="Priest M."/>
            <person name="Raghuraman S."/>
            <person name="Rege F."/>
            <person name="Reyes R."/>
            <person name="Rise C."/>
            <person name="Rogov P."/>
            <person name="Ross K."/>
            <person name="Ryan E."/>
            <person name="Settipalli S."/>
            <person name="Shea T."/>
            <person name="Sherpa N."/>
            <person name="Shi L."/>
            <person name="Shih D."/>
            <person name="Sparrow T."/>
            <person name="Spaulding J."/>
            <person name="Stalker J."/>
            <person name="Stange-Thomann N."/>
            <person name="Stavropoulos S."/>
            <person name="Stone C."/>
            <person name="Strader C."/>
            <person name="Tesfaye S."/>
            <person name="Thomson T."/>
            <person name="Thoulutsang Y."/>
            <person name="Thoulutsang D."/>
            <person name="Topham K."/>
            <person name="Topping I."/>
            <person name="Tsamla T."/>
            <person name="Vassiliev H."/>
            <person name="Vo A."/>
            <person name="Wangchuk T."/>
            <person name="Wangdi T."/>
            <person name="Weiand M."/>
            <person name="Wilkinson J."/>
            <person name="Wilson A."/>
            <person name="Yadav S."/>
            <person name="Young G."/>
            <person name="Yu Q."/>
            <person name="Zembek L."/>
            <person name="Zhong D."/>
            <person name="Zimmer A."/>
            <person name="Zwirko Z."/>
            <person name="Jaffe D.B."/>
            <person name="Alvarez P."/>
            <person name="Brockman W."/>
            <person name="Butler J."/>
            <person name="Chin C."/>
            <person name="Gnerre S."/>
            <person name="Grabherr M."/>
            <person name="Kleber M."/>
            <person name="Mauceli E."/>
            <person name="MacCallum I."/>
        </authorList>
    </citation>
    <scope>NUCLEOTIDE SEQUENCE [LARGE SCALE GENOMIC DNA]</scope>
    <source>
        <strain evidence="3">Tucson 14030-0811.24</strain>
    </source>
</reference>
<feature type="signal peptide" evidence="1">
    <location>
        <begin position="1"/>
        <end position="20"/>
    </location>
</feature>
<name>A0A0Q9X3E3_DROWI</name>
<sequence length="102" mass="12057">MRSYLVILFVLSISCLAILAERCPKLCTSQNIPVCAAYRKDRRRTVTCTFRNECRLRNIMCTQNQIWELQSRQACLFNSRECDPSWPLGIEVDKILRPYRRI</sequence>
<keyword evidence="1" id="KW-0732">Signal</keyword>
<evidence type="ECO:0008006" key="4">
    <source>
        <dbReference type="Google" id="ProtNLM"/>
    </source>
</evidence>
<dbReference type="InterPro" id="IPR036058">
    <property type="entry name" value="Kazal_dom_sf"/>
</dbReference>
<dbReference type="EMBL" id="CH964232">
    <property type="protein sequence ID" value="KRF99344.1"/>
    <property type="molecule type" value="Genomic_DNA"/>
</dbReference>
<evidence type="ECO:0000313" key="2">
    <source>
        <dbReference type="EMBL" id="KRF99344.1"/>
    </source>
</evidence>
<dbReference type="PROSITE" id="PS51257">
    <property type="entry name" value="PROKAR_LIPOPROTEIN"/>
    <property type="match status" value="1"/>
</dbReference>
<dbReference type="Gene3D" id="3.30.60.30">
    <property type="match status" value="1"/>
</dbReference>
<accession>A0A0Q9X3E3</accession>
<dbReference type="SUPFAM" id="SSF100895">
    <property type="entry name" value="Kazal-type serine protease inhibitors"/>
    <property type="match status" value="1"/>
</dbReference>
<dbReference type="Proteomes" id="UP000007798">
    <property type="component" value="Unassembled WGS sequence"/>
</dbReference>
<evidence type="ECO:0000313" key="3">
    <source>
        <dbReference type="Proteomes" id="UP000007798"/>
    </source>
</evidence>
<protein>
    <recommendedName>
        <fullName evidence="4">Kazal-like domain-containing protein</fullName>
    </recommendedName>
</protein>
<organism evidence="2 3">
    <name type="scientific">Drosophila willistoni</name>
    <name type="common">Fruit fly</name>
    <dbReference type="NCBI Taxonomy" id="7260"/>
    <lineage>
        <taxon>Eukaryota</taxon>
        <taxon>Metazoa</taxon>
        <taxon>Ecdysozoa</taxon>
        <taxon>Arthropoda</taxon>
        <taxon>Hexapoda</taxon>
        <taxon>Insecta</taxon>
        <taxon>Pterygota</taxon>
        <taxon>Neoptera</taxon>
        <taxon>Endopterygota</taxon>
        <taxon>Diptera</taxon>
        <taxon>Brachycera</taxon>
        <taxon>Muscomorpha</taxon>
        <taxon>Ephydroidea</taxon>
        <taxon>Drosophilidae</taxon>
        <taxon>Drosophila</taxon>
        <taxon>Sophophora</taxon>
    </lineage>
</organism>
<proteinExistence type="predicted"/>
<evidence type="ECO:0000256" key="1">
    <source>
        <dbReference type="SAM" id="SignalP"/>
    </source>
</evidence>
<keyword evidence="3" id="KW-1185">Reference proteome</keyword>
<gene>
    <name evidence="2" type="primary">Dwil\GK27427</name>
    <name evidence="2" type="ORF">Dwil_GK27427</name>
</gene>
<feature type="chain" id="PRO_5006387443" description="Kazal-like domain-containing protein" evidence="1">
    <location>
        <begin position="21"/>
        <end position="102"/>
    </location>
</feature>
<dbReference type="AlphaFoldDB" id="A0A0Q9X3E3"/>
<dbReference type="InParanoid" id="A0A0Q9X3E3"/>